<keyword evidence="4" id="KW-0479">Metal-binding</keyword>
<dbReference type="InterPro" id="IPR015797">
    <property type="entry name" value="NUDIX_hydrolase-like_dom_sf"/>
</dbReference>
<dbReference type="PROSITE" id="PS00893">
    <property type="entry name" value="NUDIX_BOX"/>
    <property type="match status" value="1"/>
</dbReference>
<protein>
    <recommendedName>
        <fullName evidence="12">Oxidized purine nucleoside triphosphate hydrolase</fullName>
        <ecNumber evidence="11">3.6.1.56</ecNumber>
    </recommendedName>
    <alternativeName>
        <fullName evidence="16">2-hydroxy-dATP diphosphatase</fullName>
    </alternativeName>
    <alternativeName>
        <fullName evidence="15">7,8-dihydro-8-oxoguanine triphosphatase</fullName>
    </alternativeName>
    <alternativeName>
        <fullName evidence="14">8-oxo-dGTPase</fullName>
    </alternativeName>
    <alternativeName>
        <fullName evidence="17">Methylated purine nucleoside triphosphate hydrolase</fullName>
    </alternativeName>
    <alternativeName>
        <fullName evidence="13">Nucleoside diphosphate-linked moiety X motif 1</fullName>
    </alternativeName>
</protein>
<comment type="catalytic activity">
    <reaction evidence="18">
        <text>N(6)-methyl-ATP + H2O = N(6)-methyl-AMP + diphosphate + H(+)</text>
        <dbReference type="Rhea" id="RHEA:67608"/>
        <dbReference type="ChEBI" id="CHEBI:15377"/>
        <dbReference type="ChEBI" id="CHEBI:15378"/>
        <dbReference type="ChEBI" id="CHEBI:33019"/>
        <dbReference type="ChEBI" id="CHEBI:144842"/>
        <dbReference type="ChEBI" id="CHEBI:172873"/>
    </reaction>
    <physiologicalReaction direction="left-to-right" evidence="18">
        <dbReference type="Rhea" id="RHEA:67609"/>
    </physiologicalReaction>
</comment>
<evidence type="ECO:0000313" key="23">
    <source>
        <dbReference type="EMBL" id="MCW1884649.1"/>
    </source>
</evidence>
<comment type="catalytic activity">
    <reaction evidence="20">
        <text>N(6)-methyl-dATP + H2O = N(6)-methyl-dAMP + diphosphate + H(+)</text>
        <dbReference type="Rhea" id="RHEA:67604"/>
        <dbReference type="ChEBI" id="CHEBI:15377"/>
        <dbReference type="ChEBI" id="CHEBI:15378"/>
        <dbReference type="ChEBI" id="CHEBI:33019"/>
        <dbReference type="ChEBI" id="CHEBI:169976"/>
        <dbReference type="ChEBI" id="CHEBI:172872"/>
    </reaction>
    <physiologicalReaction direction="left-to-right" evidence="20">
        <dbReference type="Rhea" id="RHEA:67605"/>
    </physiologicalReaction>
</comment>
<evidence type="ECO:0000256" key="7">
    <source>
        <dbReference type="ARBA" id="ARBA00024448"/>
    </source>
</evidence>
<evidence type="ECO:0000256" key="21">
    <source>
        <dbReference type="ARBA" id="ARBA00053094"/>
    </source>
</evidence>
<dbReference type="InterPro" id="IPR000086">
    <property type="entry name" value="NUDIX_hydrolase_dom"/>
</dbReference>
<dbReference type="PRINTS" id="PR01403">
    <property type="entry name" value="8OXTPHPHTASE"/>
</dbReference>
<comment type="catalytic activity">
    <reaction evidence="10">
        <text>2-oxo-ATP + H2O = 2-oxo-AMP + diphosphate + H(+)</text>
        <dbReference type="Rhea" id="RHEA:67392"/>
        <dbReference type="ChEBI" id="CHEBI:15377"/>
        <dbReference type="ChEBI" id="CHEBI:15378"/>
        <dbReference type="ChEBI" id="CHEBI:33019"/>
        <dbReference type="ChEBI" id="CHEBI:71395"/>
        <dbReference type="ChEBI" id="CHEBI:172878"/>
    </reaction>
    <physiologicalReaction direction="left-to-right" evidence="10">
        <dbReference type="Rhea" id="RHEA:67393"/>
    </physiologicalReaction>
</comment>
<evidence type="ECO:0000256" key="13">
    <source>
        <dbReference type="ARBA" id="ARBA00029673"/>
    </source>
</evidence>
<evidence type="ECO:0000256" key="11">
    <source>
        <dbReference type="ARBA" id="ARBA00026103"/>
    </source>
</evidence>
<dbReference type="InterPro" id="IPR003563">
    <property type="entry name" value="8ODP"/>
</dbReference>
<dbReference type="PROSITE" id="PS51462">
    <property type="entry name" value="NUDIX"/>
    <property type="match status" value="1"/>
</dbReference>
<evidence type="ECO:0000256" key="12">
    <source>
        <dbReference type="ARBA" id="ARBA00026218"/>
    </source>
</evidence>
<evidence type="ECO:0000256" key="19">
    <source>
        <dbReference type="ARBA" id="ARBA00048894"/>
    </source>
</evidence>
<dbReference type="PANTHER" id="PTHR43758">
    <property type="entry name" value="7,8-DIHYDRO-8-OXOGUANINE TRIPHOSPHATASE"/>
    <property type="match status" value="1"/>
</dbReference>
<comment type="catalytic activity">
    <reaction evidence="7">
        <text>8-oxo-dATP + H2O = 8-oxo-dAMP + diphosphate + H(+)</text>
        <dbReference type="Rhea" id="RHEA:65396"/>
        <dbReference type="ChEBI" id="CHEBI:15377"/>
        <dbReference type="ChEBI" id="CHEBI:15378"/>
        <dbReference type="ChEBI" id="CHEBI:33019"/>
        <dbReference type="ChEBI" id="CHEBI:71361"/>
        <dbReference type="ChEBI" id="CHEBI:172871"/>
    </reaction>
    <physiologicalReaction direction="left-to-right" evidence="7">
        <dbReference type="Rhea" id="RHEA:65397"/>
    </physiologicalReaction>
</comment>
<gene>
    <name evidence="23" type="ORF">OKA04_07895</name>
</gene>
<dbReference type="Proteomes" id="UP001207930">
    <property type="component" value="Unassembled WGS sequence"/>
</dbReference>
<dbReference type="EMBL" id="JAPDDS010000003">
    <property type="protein sequence ID" value="MCW1884649.1"/>
    <property type="molecule type" value="Genomic_DNA"/>
</dbReference>
<evidence type="ECO:0000256" key="4">
    <source>
        <dbReference type="ARBA" id="ARBA00022723"/>
    </source>
</evidence>
<dbReference type="Gene3D" id="3.90.79.10">
    <property type="entry name" value="Nucleoside Triphosphate Pyrophosphohydrolase"/>
    <property type="match status" value="1"/>
</dbReference>
<evidence type="ECO:0000256" key="16">
    <source>
        <dbReference type="ARBA" id="ARBA00031927"/>
    </source>
</evidence>
<comment type="caution">
    <text evidence="23">The sequence shown here is derived from an EMBL/GenBank/DDBJ whole genome shotgun (WGS) entry which is preliminary data.</text>
</comment>
<evidence type="ECO:0000256" key="1">
    <source>
        <dbReference type="ARBA" id="ARBA00001946"/>
    </source>
</evidence>
<evidence type="ECO:0000256" key="14">
    <source>
        <dbReference type="ARBA" id="ARBA00030634"/>
    </source>
</evidence>
<evidence type="ECO:0000259" key="22">
    <source>
        <dbReference type="PROSITE" id="PS51462"/>
    </source>
</evidence>
<evidence type="ECO:0000256" key="8">
    <source>
        <dbReference type="ARBA" id="ARBA00024459"/>
    </source>
</evidence>
<evidence type="ECO:0000256" key="3">
    <source>
        <dbReference type="ARBA" id="ARBA00011245"/>
    </source>
</evidence>
<evidence type="ECO:0000256" key="17">
    <source>
        <dbReference type="ARBA" id="ARBA00032071"/>
    </source>
</evidence>
<evidence type="ECO:0000256" key="2">
    <source>
        <dbReference type="ARBA" id="ARBA00005582"/>
    </source>
</evidence>
<comment type="catalytic activity">
    <reaction evidence="9">
        <text>8-oxo-dGTP + H2O = 8-oxo-dGMP + diphosphate + H(+)</text>
        <dbReference type="Rhea" id="RHEA:31575"/>
        <dbReference type="ChEBI" id="CHEBI:15377"/>
        <dbReference type="ChEBI" id="CHEBI:15378"/>
        <dbReference type="ChEBI" id="CHEBI:33019"/>
        <dbReference type="ChEBI" id="CHEBI:63224"/>
        <dbReference type="ChEBI" id="CHEBI:77896"/>
    </reaction>
    <physiologicalReaction direction="left-to-right" evidence="9">
        <dbReference type="Rhea" id="RHEA:31576"/>
    </physiologicalReaction>
</comment>
<comment type="catalytic activity">
    <reaction evidence="8">
        <text>2-oxo-dATP + H2O = 2-oxo-dAMP + diphosphate + H(+)</text>
        <dbReference type="Rhea" id="RHEA:31583"/>
        <dbReference type="ChEBI" id="CHEBI:15377"/>
        <dbReference type="ChEBI" id="CHEBI:15378"/>
        <dbReference type="ChEBI" id="CHEBI:33019"/>
        <dbReference type="ChEBI" id="CHEBI:63212"/>
        <dbReference type="ChEBI" id="CHEBI:77897"/>
        <dbReference type="EC" id="3.6.1.56"/>
    </reaction>
    <physiologicalReaction direction="left-to-right" evidence="8">
        <dbReference type="Rhea" id="RHEA:31584"/>
    </physiologicalReaction>
</comment>
<evidence type="ECO:0000313" key="24">
    <source>
        <dbReference type="Proteomes" id="UP001207930"/>
    </source>
</evidence>
<evidence type="ECO:0000256" key="20">
    <source>
        <dbReference type="ARBA" id="ARBA00049032"/>
    </source>
</evidence>
<dbReference type="InterPro" id="IPR020084">
    <property type="entry name" value="NUDIX_hydrolase_CS"/>
</dbReference>
<evidence type="ECO:0000256" key="10">
    <source>
        <dbReference type="ARBA" id="ARBA00024596"/>
    </source>
</evidence>
<comment type="function">
    <text evidence="21">Oxidized purine nucleoside triphosphate hydrolase which is a prominent sanitizer of the oxidized nucleotide pool. Catalyzes the hydrolysis of 2-oxo-dATP (2-hydroxy-dATP) into 2-oxo-dAMP. Also has a significant hydrolase activity toward 2-oxo-ATP, 8-oxo-dGTP and 8-oxo-dATP. Through the hydrolysis of oxidized purine nucleoside triphosphates, prevents their incorporation into DNA and the subsequent transversions A:T to C:G and G:C to T:A. Also catalyzes the hydrolysis of methylated purine nucleoside triphosphate preventing their integration into DNA. Through this antimutagenic activity protects cells from oxidative stress.</text>
</comment>
<dbReference type="CDD" id="cd03427">
    <property type="entry name" value="NUDIX_MTH1_Nudt1"/>
    <property type="match status" value="1"/>
</dbReference>
<comment type="similarity">
    <text evidence="2">Belongs to the Nudix hydrolase family.</text>
</comment>
<evidence type="ECO:0000256" key="9">
    <source>
        <dbReference type="ARBA" id="ARBA00024486"/>
    </source>
</evidence>
<evidence type="ECO:0000256" key="18">
    <source>
        <dbReference type="ARBA" id="ARBA00048002"/>
    </source>
</evidence>
<proteinExistence type="inferred from homology"/>
<reference evidence="23 24" key="1">
    <citation type="submission" date="2022-10" db="EMBL/GenBank/DDBJ databases">
        <title>Luteolibacter flavescens strain MCCC 1K03193, whole genome shotgun sequencing project.</title>
        <authorList>
            <person name="Zhao G."/>
            <person name="Shen L."/>
        </authorList>
    </citation>
    <scope>NUCLEOTIDE SEQUENCE [LARGE SCALE GENOMIC DNA]</scope>
    <source>
        <strain evidence="23 24">MCCC 1K03193</strain>
    </source>
</reference>
<sequence length="167" mass="19133">MSPSPIDWASWRAEIHATLMFIVRDGEILLIEKKRGIGAGKINGPGGKIDPGETPLECAIRETQEELGITALRPVKMGELHFAMGTIPDILCHVFLAYGFEGRPVETVEAKPLWCRLADIPYERMWKDDIHWLPQMLDGRKFHGRFIFDGEEDIVWQDIEWDVHWPA</sequence>
<name>A0ABT3FM43_9BACT</name>
<comment type="catalytic activity">
    <reaction evidence="19">
        <text>O(6)-methyl-dGTP + H2O = O(6)-methyl-dGMP + diphosphate + H(+)</text>
        <dbReference type="Rhea" id="RHEA:67600"/>
        <dbReference type="ChEBI" id="CHEBI:15377"/>
        <dbReference type="ChEBI" id="CHEBI:15378"/>
        <dbReference type="ChEBI" id="CHEBI:33019"/>
        <dbReference type="ChEBI" id="CHEBI:169974"/>
        <dbReference type="ChEBI" id="CHEBI:169975"/>
    </reaction>
    <physiologicalReaction direction="left-to-right" evidence="19">
        <dbReference type="Rhea" id="RHEA:67601"/>
    </physiologicalReaction>
</comment>
<keyword evidence="24" id="KW-1185">Reference proteome</keyword>
<accession>A0ABT3FM43</accession>
<evidence type="ECO:0000256" key="6">
    <source>
        <dbReference type="ARBA" id="ARBA00022842"/>
    </source>
</evidence>
<keyword evidence="6" id="KW-0460">Magnesium</keyword>
<dbReference type="RefSeq" id="WP_264500605.1">
    <property type="nucleotide sequence ID" value="NZ_JAPDDS010000003.1"/>
</dbReference>
<comment type="subunit">
    <text evidence="3">Monomer.</text>
</comment>
<organism evidence="23 24">
    <name type="scientific">Luteolibacter flavescens</name>
    <dbReference type="NCBI Taxonomy" id="1859460"/>
    <lineage>
        <taxon>Bacteria</taxon>
        <taxon>Pseudomonadati</taxon>
        <taxon>Verrucomicrobiota</taxon>
        <taxon>Verrucomicrobiia</taxon>
        <taxon>Verrucomicrobiales</taxon>
        <taxon>Verrucomicrobiaceae</taxon>
        <taxon>Luteolibacter</taxon>
    </lineage>
</organism>
<dbReference type="Pfam" id="PF00293">
    <property type="entry name" value="NUDIX"/>
    <property type="match status" value="1"/>
</dbReference>
<dbReference type="EC" id="3.6.1.56" evidence="11"/>
<dbReference type="SUPFAM" id="SSF55811">
    <property type="entry name" value="Nudix"/>
    <property type="match status" value="1"/>
</dbReference>
<keyword evidence="5" id="KW-0378">Hydrolase</keyword>
<evidence type="ECO:0000256" key="5">
    <source>
        <dbReference type="ARBA" id="ARBA00022801"/>
    </source>
</evidence>
<feature type="domain" description="Nudix hydrolase" evidence="22">
    <location>
        <begin position="13"/>
        <end position="138"/>
    </location>
</feature>
<dbReference type="PANTHER" id="PTHR43758:SF2">
    <property type="entry name" value="OXIDIZED PURINE NUCLEOSIDE TRIPHOSPHATE HYDROLASE"/>
    <property type="match status" value="1"/>
</dbReference>
<comment type="cofactor">
    <cofactor evidence="1">
        <name>Mg(2+)</name>
        <dbReference type="ChEBI" id="CHEBI:18420"/>
    </cofactor>
</comment>
<evidence type="ECO:0000256" key="15">
    <source>
        <dbReference type="ARBA" id="ARBA00030682"/>
    </source>
</evidence>